<evidence type="ECO:0000313" key="3">
    <source>
        <dbReference type="Proteomes" id="UP000198701"/>
    </source>
</evidence>
<dbReference type="Gene3D" id="3.30.1490.300">
    <property type="match status" value="1"/>
</dbReference>
<dbReference type="Pfam" id="PF11104">
    <property type="entry name" value="PilM_2"/>
    <property type="match status" value="1"/>
</dbReference>
<dbReference type="AlphaFoldDB" id="A0A1G9AP87"/>
<dbReference type="Proteomes" id="UP000198701">
    <property type="component" value="Unassembled WGS sequence"/>
</dbReference>
<gene>
    <name evidence="2" type="ORF">SAMN05216282_104200</name>
</gene>
<dbReference type="InterPro" id="IPR005883">
    <property type="entry name" value="PilM"/>
</dbReference>
<sequence length="349" mass="35980">MTTSVVGIDIGSAAVRAVEVSDAGKAKPTLVRFHEVALPGGAVSRGEVVEPNTVAAAIKQLWSAGGFKSKNVVLGMGNHRVLARDLAVPKASMKHIREALPFQVQDMLPVPVSDALLDFYPISESDGENGPQVNGLLIAAVKEAVLGNVLAAELAGLTPVEVDLIPFALSRAIHRGENTDGAVVQIDVGAGTTSVVITIAGVPQFVRLIPTGGDDLTQALTVRLAIDAEQAGAMKRSLGLSPAGALPEHHAAVTIIREVTTELLNSLRNTVNYFTNTRDHLTVTRIVLTGGGAQLGGFAEALGEMTRLPVVAPESIGSVALGRGVDATALTQTRGAFLVALGLALGSKA</sequence>
<protein>
    <submittedName>
        <fullName evidence="2">Type IV pilus assembly protein PilM</fullName>
    </submittedName>
</protein>
<proteinExistence type="predicted"/>
<dbReference type="NCBIfam" id="TIGR01175">
    <property type="entry name" value="pilM"/>
    <property type="match status" value="1"/>
</dbReference>
<dbReference type="EMBL" id="FNFU01000004">
    <property type="protein sequence ID" value="SDK29142.1"/>
    <property type="molecule type" value="Genomic_DNA"/>
</dbReference>
<dbReference type="PANTHER" id="PTHR32432">
    <property type="entry name" value="CELL DIVISION PROTEIN FTSA-RELATED"/>
    <property type="match status" value="1"/>
</dbReference>
<dbReference type="GO" id="GO:0051301">
    <property type="term" value="P:cell division"/>
    <property type="evidence" value="ECO:0007669"/>
    <property type="project" value="InterPro"/>
</dbReference>
<dbReference type="SMART" id="SM00842">
    <property type="entry name" value="FtsA"/>
    <property type="match status" value="1"/>
</dbReference>
<keyword evidence="3" id="KW-1185">Reference proteome</keyword>
<evidence type="ECO:0000313" key="2">
    <source>
        <dbReference type="EMBL" id="SDK29142.1"/>
    </source>
</evidence>
<dbReference type="InterPro" id="IPR043129">
    <property type="entry name" value="ATPase_NBD"/>
</dbReference>
<feature type="domain" description="SHS2" evidence="1">
    <location>
        <begin position="5"/>
        <end position="173"/>
    </location>
</feature>
<dbReference type="PANTHER" id="PTHR32432:SF3">
    <property type="entry name" value="ETHANOLAMINE UTILIZATION PROTEIN EUTJ"/>
    <property type="match status" value="1"/>
</dbReference>
<dbReference type="CDD" id="cd24049">
    <property type="entry name" value="ASKHA_NBD_PilM"/>
    <property type="match status" value="1"/>
</dbReference>
<dbReference type="STRING" id="386301.SAMN05216282_104200"/>
<name>A0A1G9AP87_9MICO</name>
<dbReference type="OrthoDB" id="1926201at2"/>
<dbReference type="InterPro" id="IPR050696">
    <property type="entry name" value="FtsA/MreB"/>
</dbReference>
<dbReference type="InterPro" id="IPR003494">
    <property type="entry name" value="SHS2_FtsA"/>
</dbReference>
<dbReference type="SUPFAM" id="SSF53067">
    <property type="entry name" value="Actin-like ATPase domain"/>
    <property type="match status" value="2"/>
</dbReference>
<dbReference type="PIRSF" id="PIRSF019169">
    <property type="entry name" value="PilM"/>
    <property type="match status" value="1"/>
</dbReference>
<reference evidence="2 3" key="1">
    <citation type="submission" date="2016-10" db="EMBL/GenBank/DDBJ databases">
        <authorList>
            <person name="de Groot N.N."/>
        </authorList>
    </citation>
    <scope>NUCLEOTIDE SEQUENCE [LARGE SCALE GENOMIC DNA]</scope>
    <source>
        <strain evidence="2 3">CGMCC 1.5382</strain>
    </source>
</reference>
<evidence type="ECO:0000259" key="1">
    <source>
        <dbReference type="SMART" id="SM00842"/>
    </source>
</evidence>
<dbReference type="RefSeq" id="WP_092322395.1">
    <property type="nucleotide sequence ID" value="NZ_FNFU01000004.1"/>
</dbReference>
<organism evidence="2 3">
    <name type="scientific">Cryobacterium psychrotolerans</name>
    <dbReference type="NCBI Taxonomy" id="386301"/>
    <lineage>
        <taxon>Bacteria</taxon>
        <taxon>Bacillati</taxon>
        <taxon>Actinomycetota</taxon>
        <taxon>Actinomycetes</taxon>
        <taxon>Micrococcales</taxon>
        <taxon>Microbacteriaceae</taxon>
        <taxon>Cryobacterium</taxon>
    </lineage>
</organism>
<dbReference type="Gene3D" id="3.30.420.40">
    <property type="match status" value="2"/>
</dbReference>
<accession>A0A1G9AP87</accession>